<name>A0A0B7F8I2_THACB</name>
<dbReference type="InterPro" id="IPR011600">
    <property type="entry name" value="Pept_C14_caspase"/>
</dbReference>
<organism evidence="4 5">
    <name type="scientific">Thanatephorus cucumeris (strain AG1-IB / isolate 7/3/14)</name>
    <name type="common">Lettuce bottom rot fungus</name>
    <name type="synonym">Rhizoctonia solani</name>
    <dbReference type="NCBI Taxonomy" id="1108050"/>
    <lineage>
        <taxon>Eukaryota</taxon>
        <taxon>Fungi</taxon>
        <taxon>Dikarya</taxon>
        <taxon>Basidiomycota</taxon>
        <taxon>Agaricomycotina</taxon>
        <taxon>Agaricomycetes</taxon>
        <taxon>Cantharellales</taxon>
        <taxon>Ceratobasidiaceae</taxon>
        <taxon>Rhizoctonia</taxon>
        <taxon>Rhizoctonia solani AG-1</taxon>
    </lineage>
</organism>
<dbReference type="Gene3D" id="3.40.50.12660">
    <property type="match status" value="1"/>
</dbReference>
<dbReference type="Pfam" id="PF00656">
    <property type="entry name" value="Peptidase_C14"/>
    <property type="match status" value="1"/>
</dbReference>
<evidence type="ECO:0000313" key="4">
    <source>
        <dbReference type="EMBL" id="CEL52537.1"/>
    </source>
</evidence>
<dbReference type="PANTHER" id="PTHR48104:SF30">
    <property type="entry name" value="METACASPASE-1"/>
    <property type="match status" value="1"/>
</dbReference>
<evidence type="ECO:0000256" key="1">
    <source>
        <dbReference type="ARBA" id="ARBA00009005"/>
    </source>
</evidence>
<dbReference type="GO" id="GO:0004197">
    <property type="term" value="F:cysteine-type endopeptidase activity"/>
    <property type="evidence" value="ECO:0007669"/>
    <property type="project" value="InterPro"/>
</dbReference>
<feature type="compositionally biased region" description="Low complexity" evidence="2">
    <location>
        <begin position="39"/>
        <end position="48"/>
    </location>
</feature>
<evidence type="ECO:0000259" key="3">
    <source>
        <dbReference type="Pfam" id="PF00656"/>
    </source>
</evidence>
<comment type="similarity">
    <text evidence="1">Belongs to the peptidase C14B family.</text>
</comment>
<dbReference type="InterPro" id="IPR050452">
    <property type="entry name" value="Metacaspase"/>
</dbReference>
<accession>A0A0B7F8I2</accession>
<proteinExistence type="inferred from homology"/>
<feature type="domain" description="Peptidase C14 caspase" evidence="3">
    <location>
        <begin position="182"/>
        <end position="386"/>
    </location>
</feature>
<evidence type="ECO:0000256" key="2">
    <source>
        <dbReference type="SAM" id="MobiDB-lite"/>
    </source>
</evidence>
<protein>
    <submittedName>
        <fullName evidence="4">Metacaspase-1</fullName>
    </submittedName>
</protein>
<dbReference type="Proteomes" id="UP000059188">
    <property type="component" value="Unassembled WGS sequence"/>
</dbReference>
<dbReference type="GO" id="GO:0006508">
    <property type="term" value="P:proteolysis"/>
    <property type="evidence" value="ECO:0007669"/>
    <property type="project" value="InterPro"/>
</dbReference>
<sequence>MGKSNNSQPTHSVVGVEPFAGSSPAHKQTDAVSTTKLTVPPVVNVIIPSQPPSPSPQTTSEYFDAHDWSDDDDEEDLFYDACDALLEQPKPACSDIIEDILESQYEGAAKGATAGRKPRIGPSRNTIGTAPVPTFPFSPAFASTSVRGIAKPTSAPETETSATSLAAKQAQRAVPPPVREPRKRALVVGFNYTRSGWEEDKHLKYAVKDAELWKKTLSDKGVPLENIEILTDVDPRFATGEHLLHAIRHLVQDVRAGDSLFFVYSGHAILSQQYGPSIITADRMTFPRITLEQELVMPIPAGADLQVVFDCCHSAGMIGLQYCVGRMAPPPPTLRAEHFAGYASKSSKRQGSDEPTDTAPPVSHPFSHVPQHGSLYGISTASDVTAPRLPPVTPAMVDLPTFGGPPQPQRHPRGGVVAAPPMPVPTATAAGNQLGAAAGAVRCLASFMGLGSSTPSAAPVPISTQTEPPDQVQTPALAEDLAEAPVVGTRPPGPRRACQGVVEGNRMPDYFMERKDGFVRPAGKVMVWAATGASQKAFEAHGRARQGIVTKAMCDALAACADGVGTCREVWSYLVQEIDCENKKRSERDAIKSNGRAPALGRIQHAELWVSQGDPDIPLRSAGPVLDQPML</sequence>
<feature type="compositionally biased region" description="Polar residues" evidence="2">
    <location>
        <begin position="1"/>
        <end position="11"/>
    </location>
</feature>
<reference evidence="4 5" key="1">
    <citation type="submission" date="2014-11" db="EMBL/GenBank/DDBJ databases">
        <authorList>
            <person name="Wibberg Daniel"/>
        </authorList>
    </citation>
    <scope>NUCLEOTIDE SEQUENCE [LARGE SCALE GENOMIC DNA]</scope>
    <source>
        <strain evidence="4">Rhizoctonia solani AG1-IB 7/3/14</strain>
    </source>
</reference>
<dbReference type="EMBL" id="LN679109">
    <property type="protein sequence ID" value="CEL52537.1"/>
    <property type="molecule type" value="Genomic_DNA"/>
</dbReference>
<gene>
    <name evidence="4" type="ORF">RSOLAG1IB_05741</name>
</gene>
<dbReference type="AlphaFoldDB" id="A0A0B7F8I2"/>
<feature type="region of interest" description="Disordered" evidence="2">
    <location>
        <begin position="343"/>
        <end position="370"/>
    </location>
</feature>
<dbReference type="GO" id="GO:0005737">
    <property type="term" value="C:cytoplasm"/>
    <property type="evidence" value="ECO:0007669"/>
    <property type="project" value="TreeGrafter"/>
</dbReference>
<evidence type="ECO:0000313" key="5">
    <source>
        <dbReference type="Proteomes" id="UP000059188"/>
    </source>
</evidence>
<feature type="region of interest" description="Disordered" evidence="2">
    <location>
        <begin position="1"/>
        <end position="70"/>
    </location>
</feature>
<keyword evidence="5" id="KW-1185">Reference proteome</keyword>
<dbReference type="PANTHER" id="PTHR48104">
    <property type="entry name" value="METACASPASE-4"/>
    <property type="match status" value="1"/>
</dbReference>
<feature type="region of interest" description="Disordered" evidence="2">
    <location>
        <begin position="112"/>
        <end position="132"/>
    </location>
</feature>
<dbReference type="OrthoDB" id="3223806at2759"/>